<evidence type="ECO:0000256" key="1">
    <source>
        <dbReference type="SAM" id="SignalP"/>
    </source>
</evidence>
<evidence type="ECO:0008006" key="4">
    <source>
        <dbReference type="Google" id="ProtNLM"/>
    </source>
</evidence>
<proteinExistence type="predicted"/>
<feature type="chain" id="PRO_5037320627" description="DUF3108 domain-containing protein" evidence="1">
    <location>
        <begin position="18"/>
        <end position="231"/>
    </location>
</feature>
<accession>A0A934RC70</accession>
<reference evidence="2" key="1">
    <citation type="submission" date="2021-01" db="EMBL/GenBank/DDBJ databases">
        <title>Modified the classification status of verrucomicrobia.</title>
        <authorList>
            <person name="Feng X."/>
        </authorList>
    </citation>
    <scope>NUCLEOTIDE SEQUENCE</scope>
    <source>
        <strain evidence="2">KCTC 22201</strain>
    </source>
</reference>
<organism evidence="2 3">
    <name type="scientific">Haloferula rosea</name>
    <dbReference type="NCBI Taxonomy" id="490093"/>
    <lineage>
        <taxon>Bacteria</taxon>
        <taxon>Pseudomonadati</taxon>
        <taxon>Verrucomicrobiota</taxon>
        <taxon>Verrucomicrobiia</taxon>
        <taxon>Verrucomicrobiales</taxon>
        <taxon>Verrucomicrobiaceae</taxon>
        <taxon>Haloferula</taxon>
    </lineage>
</organism>
<evidence type="ECO:0000313" key="2">
    <source>
        <dbReference type="EMBL" id="MBK1825780.1"/>
    </source>
</evidence>
<dbReference type="RefSeq" id="WP_200275779.1">
    <property type="nucleotide sequence ID" value="NZ_JAENII010000001.1"/>
</dbReference>
<protein>
    <recommendedName>
        <fullName evidence="4">DUF3108 domain-containing protein</fullName>
    </recommendedName>
</protein>
<keyword evidence="3" id="KW-1185">Reference proteome</keyword>
<sequence>MIRILAITLFLSAIAHAQAPQKTSASFYCFRYADELEDVFVRTGAEVYQKVELSTANMLGPLEVVISEGSVFVHREDTDAEGKTIYPPVGKISLRGIDKPLIVLFPGKEADPLPYRGVTIDRDNAKFPMGSYQFMNLSPYAMRGLVGKVRIDAKPGEVTNLKPQGEPGQMQQVTFEYLDGEIWKTMTKTRWAVRDDRRNLMCAYLDPKSQRVKLRSIPERMVSVASRPGNP</sequence>
<keyword evidence="1" id="KW-0732">Signal</keyword>
<feature type="signal peptide" evidence="1">
    <location>
        <begin position="1"/>
        <end position="17"/>
    </location>
</feature>
<dbReference type="Proteomes" id="UP000658278">
    <property type="component" value="Unassembled WGS sequence"/>
</dbReference>
<comment type="caution">
    <text evidence="2">The sequence shown here is derived from an EMBL/GenBank/DDBJ whole genome shotgun (WGS) entry which is preliminary data.</text>
</comment>
<name>A0A934RC70_9BACT</name>
<dbReference type="EMBL" id="JAENII010000001">
    <property type="protein sequence ID" value="MBK1825780.1"/>
    <property type="molecule type" value="Genomic_DNA"/>
</dbReference>
<gene>
    <name evidence="2" type="ORF">JIN81_02010</name>
</gene>
<dbReference type="AlphaFoldDB" id="A0A934RC70"/>
<evidence type="ECO:0000313" key="3">
    <source>
        <dbReference type="Proteomes" id="UP000658278"/>
    </source>
</evidence>